<evidence type="ECO:0000256" key="1">
    <source>
        <dbReference type="ARBA" id="ARBA00013860"/>
    </source>
</evidence>
<dbReference type="PANTHER" id="PTHR34701:SF1">
    <property type="entry name" value="TRANSCRIPTIONAL REGULATOR MRAZ"/>
    <property type="match status" value="1"/>
</dbReference>
<keyword evidence="4 7" id="KW-0805">Transcription regulation</keyword>
<evidence type="ECO:0000313" key="10">
    <source>
        <dbReference type="Proteomes" id="UP000291106"/>
    </source>
</evidence>
<evidence type="ECO:0000256" key="3">
    <source>
        <dbReference type="ARBA" id="ARBA00022737"/>
    </source>
</evidence>
<dbReference type="GO" id="GO:0003700">
    <property type="term" value="F:DNA-binding transcription factor activity"/>
    <property type="evidence" value="ECO:0007669"/>
    <property type="project" value="UniProtKB-UniRule"/>
</dbReference>
<evidence type="ECO:0000256" key="6">
    <source>
        <dbReference type="ARBA" id="ARBA00023163"/>
    </source>
</evidence>
<evidence type="ECO:0000256" key="7">
    <source>
        <dbReference type="HAMAP-Rule" id="MF_01008"/>
    </source>
</evidence>
<dbReference type="Pfam" id="PF02381">
    <property type="entry name" value="MraZ"/>
    <property type="match status" value="2"/>
</dbReference>
<comment type="subunit">
    <text evidence="7">Forms oligomers.</text>
</comment>
<dbReference type="PROSITE" id="PS51740">
    <property type="entry name" value="SPOVT_ABRB"/>
    <property type="match status" value="2"/>
</dbReference>
<dbReference type="SUPFAM" id="SSF89447">
    <property type="entry name" value="AbrB/MazE/MraZ-like"/>
    <property type="match status" value="1"/>
</dbReference>
<dbReference type="InterPro" id="IPR035642">
    <property type="entry name" value="MraZ_N"/>
</dbReference>
<dbReference type="InterPro" id="IPR038619">
    <property type="entry name" value="MraZ_sf"/>
</dbReference>
<dbReference type="GO" id="GO:2000143">
    <property type="term" value="P:negative regulation of DNA-templated transcription initiation"/>
    <property type="evidence" value="ECO:0007669"/>
    <property type="project" value="TreeGrafter"/>
</dbReference>
<dbReference type="CDD" id="cd16320">
    <property type="entry name" value="MraZ_N"/>
    <property type="match status" value="1"/>
</dbReference>
<dbReference type="HAMAP" id="MF_01008">
    <property type="entry name" value="MraZ"/>
    <property type="match status" value="1"/>
</dbReference>
<dbReference type="Gene3D" id="3.40.1550.20">
    <property type="entry name" value="Transcriptional regulator MraZ domain"/>
    <property type="match status" value="1"/>
</dbReference>
<protein>
    <recommendedName>
        <fullName evidence="1 7">Transcriptional regulator MraZ</fullName>
    </recommendedName>
</protein>
<proteinExistence type="inferred from homology"/>
<dbReference type="PANTHER" id="PTHR34701">
    <property type="entry name" value="TRANSCRIPTIONAL REGULATOR MRAZ"/>
    <property type="match status" value="1"/>
</dbReference>
<dbReference type="InterPro" id="IPR035644">
    <property type="entry name" value="MraZ_C"/>
</dbReference>
<dbReference type="InterPro" id="IPR020603">
    <property type="entry name" value="MraZ_dom"/>
</dbReference>
<dbReference type="GO" id="GO:0005737">
    <property type="term" value="C:cytoplasm"/>
    <property type="evidence" value="ECO:0007669"/>
    <property type="project" value="UniProtKB-UniRule"/>
</dbReference>
<gene>
    <name evidence="7 9" type="primary">mraZ</name>
    <name evidence="9" type="ORF">EXU30_11965</name>
</gene>
<dbReference type="InterPro" id="IPR007159">
    <property type="entry name" value="SpoVT-AbrB_dom"/>
</dbReference>
<organism evidence="9 10">
    <name type="scientific">Shewanella maritima</name>
    <dbReference type="NCBI Taxonomy" id="2520507"/>
    <lineage>
        <taxon>Bacteria</taxon>
        <taxon>Pseudomonadati</taxon>
        <taxon>Pseudomonadota</taxon>
        <taxon>Gammaproteobacteria</taxon>
        <taxon>Alteromonadales</taxon>
        <taxon>Shewanellaceae</taxon>
        <taxon>Shewanella</taxon>
    </lineage>
</organism>
<dbReference type="AlphaFoldDB" id="A0A411PIL1"/>
<keyword evidence="10" id="KW-1185">Reference proteome</keyword>
<evidence type="ECO:0000256" key="2">
    <source>
        <dbReference type="ARBA" id="ARBA00022490"/>
    </source>
</evidence>
<keyword evidence="6 7" id="KW-0804">Transcription</keyword>
<comment type="subcellular location">
    <subcellularLocation>
        <location evidence="7">Cytoplasm</location>
        <location evidence="7">Nucleoid</location>
    </subcellularLocation>
</comment>
<evidence type="ECO:0000259" key="8">
    <source>
        <dbReference type="PROSITE" id="PS51740"/>
    </source>
</evidence>
<dbReference type="InterPro" id="IPR037914">
    <property type="entry name" value="SpoVT-AbrB_sf"/>
</dbReference>
<dbReference type="OrthoDB" id="9807753at2"/>
<dbReference type="Proteomes" id="UP000291106">
    <property type="component" value="Chromosome"/>
</dbReference>
<keyword evidence="2 7" id="KW-0963">Cytoplasm</keyword>
<feature type="domain" description="SpoVT-AbrB" evidence="8">
    <location>
        <begin position="5"/>
        <end position="52"/>
    </location>
</feature>
<sequence length="152" mass="17488">MLRGASAINMDAKGRIAIPARYRESLRSQHEGILVVTVDISDPCLLIYPLHEWEQVEDKLKRLADTNPKQRVFKRKLLGYAQDCEMDSHSRIVIPPTLRQFAQLEKKTMLVGVSNKFELWDEASWQQKLADDEALIEQMDFSQDPSLADFSL</sequence>
<reference evidence="9 10" key="1">
    <citation type="submission" date="2019-02" db="EMBL/GenBank/DDBJ databases">
        <title>Shewanella sp. D4-2 isolated from Dokdo Island.</title>
        <authorList>
            <person name="Baek K."/>
        </authorList>
    </citation>
    <scope>NUCLEOTIDE SEQUENCE [LARGE SCALE GENOMIC DNA]</scope>
    <source>
        <strain evidence="9 10">D4-2</strain>
    </source>
</reference>
<dbReference type="RefSeq" id="WP_130600351.1">
    <property type="nucleotide sequence ID" value="NZ_CP036200.1"/>
</dbReference>
<evidence type="ECO:0000313" key="9">
    <source>
        <dbReference type="EMBL" id="QBF83338.1"/>
    </source>
</evidence>
<name>A0A411PIL1_9GAMM</name>
<evidence type="ECO:0000256" key="4">
    <source>
        <dbReference type="ARBA" id="ARBA00023015"/>
    </source>
</evidence>
<dbReference type="CDD" id="cd16321">
    <property type="entry name" value="MraZ_C"/>
    <property type="match status" value="1"/>
</dbReference>
<keyword evidence="3" id="KW-0677">Repeat</keyword>
<dbReference type="EMBL" id="CP036200">
    <property type="protein sequence ID" value="QBF83338.1"/>
    <property type="molecule type" value="Genomic_DNA"/>
</dbReference>
<evidence type="ECO:0000256" key="5">
    <source>
        <dbReference type="ARBA" id="ARBA00023125"/>
    </source>
</evidence>
<dbReference type="NCBIfam" id="TIGR00242">
    <property type="entry name" value="division/cell wall cluster transcriptional repressor MraZ"/>
    <property type="match status" value="1"/>
</dbReference>
<dbReference type="GO" id="GO:0000976">
    <property type="term" value="F:transcription cis-regulatory region binding"/>
    <property type="evidence" value="ECO:0007669"/>
    <property type="project" value="TreeGrafter"/>
</dbReference>
<dbReference type="GO" id="GO:0009295">
    <property type="term" value="C:nucleoid"/>
    <property type="evidence" value="ECO:0007669"/>
    <property type="project" value="UniProtKB-SubCell"/>
</dbReference>
<comment type="similarity">
    <text evidence="7">Belongs to the MraZ family.</text>
</comment>
<accession>A0A411PIL1</accession>
<dbReference type="InterPro" id="IPR003444">
    <property type="entry name" value="MraZ"/>
</dbReference>
<feature type="domain" description="SpoVT-AbrB" evidence="8">
    <location>
        <begin position="81"/>
        <end position="124"/>
    </location>
</feature>
<dbReference type="KEGG" id="smai:EXU30_11965"/>
<keyword evidence="5 7" id="KW-0238">DNA-binding</keyword>